<dbReference type="AlphaFoldDB" id="A0A2S4PI06"/>
<keyword evidence="3" id="KW-1185">Reference proteome</keyword>
<dbReference type="Proteomes" id="UP000237438">
    <property type="component" value="Unassembled WGS sequence"/>
</dbReference>
<feature type="compositionally biased region" description="Basic residues" evidence="1">
    <location>
        <begin position="1"/>
        <end position="11"/>
    </location>
</feature>
<feature type="region of interest" description="Disordered" evidence="1">
    <location>
        <begin position="1"/>
        <end position="88"/>
    </location>
</feature>
<reference evidence="2 3" key="1">
    <citation type="submission" date="2017-10" db="EMBL/GenBank/DDBJ databases">
        <title>Development of genomic resources for the powdery mildew, Erysiphe pulchra.</title>
        <authorList>
            <person name="Wadl P.A."/>
            <person name="Mack B.M."/>
            <person name="Moore G."/>
            <person name="Beltz S.B."/>
        </authorList>
    </citation>
    <scope>NUCLEOTIDE SEQUENCE [LARGE SCALE GENOMIC DNA]</scope>
    <source>
        <strain evidence="2">Cflorida</strain>
    </source>
</reference>
<protein>
    <submittedName>
        <fullName evidence="2">Uncharacterized protein</fullName>
    </submittedName>
</protein>
<feature type="compositionally biased region" description="Basic residues" evidence="1">
    <location>
        <begin position="59"/>
        <end position="70"/>
    </location>
</feature>
<feature type="compositionally biased region" description="Basic and acidic residues" evidence="1">
    <location>
        <begin position="20"/>
        <end position="33"/>
    </location>
</feature>
<gene>
    <name evidence="2" type="ORF">EPUL_006572</name>
</gene>
<accession>A0A2S4PI06</accession>
<comment type="caution">
    <text evidence="2">The sequence shown here is derived from an EMBL/GenBank/DDBJ whole genome shotgun (WGS) entry which is preliminary data.</text>
</comment>
<sequence>MGRRRGSHAARQRASLSPPARDRLQHLEREARRAPAGLQRAEGLLLAHHQRAPGGPRRPAPRRLRRRLPHHTPQPAHRGPSSPAAPYVELNKSSYIVGSSRLHQPHRLQRARAGCPGAKNTLAASVFPHGKEKSKSDVLYTAEARGRT</sequence>
<organism evidence="2 3">
    <name type="scientific">Erysiphe pulchra</name>
    <dbReference type="NCBI Taxonomy" id="225359"/>
    <lineage>
        <taxon>Eukaryota</taxon>
        <taxon>Fungi</taxon>
        <taxon>Dikarya</taxon>
        <taxon>Ascomycota</taxon>
        <taxon>Pezizomycotina</taxon>
        <taxon>Leotiomycetes</taxon>
        <taxon>Erysiphales</taxon>
        <taxon>Erysiphaceae</taxon>
        <taxon>Erysiphe</taxon>
    </lineage>
</organism>
<proteinExistence type="predicted"/>
<dbReference type="EMBL" id="PEDP01009931">
    <property type="protein sequence ID" value="POS81661.1"/>
    <property type="molecule type" value="Genomic_DNA"/>
</dbReference>
<evidence type="ECO:0000313" key="3">
    <source>
        <dbReference type="Proteomes" id="UP000237438"/>
    </source>
</evidence>
<evidence type="ECO:0000313" key="2">
    <source>
        <dbReference type="EMBL" id="POS81661.1"/>
    </source>
</evidence>
<name>A0A2S4PI06_9PEZI</name>
<evidence type="ECO:0000256" key="1">
    <source>
        <dbReference type="SAM" id="MobiDB-lite"/>
    </source>
</evidence>
<dbReference type="STRING" id="225359.A0A2S4PI06"/>
<feature type="non-terminal residue" evidence="2">
    <location>
        <position position="148"/>
    </location>
</feature>